<evidence type="ECO:0000313" key="1">
    <source>
        <dbReference type="EMBL" id="WOB06968.1"/>
    </source>
</evidence>
<proteinExistence type="predicted"/>
<name>A0ABZ0CQ69_9BURK</name>
<dbReference type="Proteomes" id="UP001303946">
    <property type="component" value="Chromosome"/>
</dbReference>
<organism evidence="1 2">
    <name type="scientific">Piscinibacter gummiphilus</name>
    <dbReference type="NCBI Taxonomy" id="946333"/>
    <lineage>
        <taxon>Bacteria</taxon>
        <taxon>Pseudomonadati</taxon>
        <taxon>Pseudomonadota</taxon>
        <taxon>Betaproteobacteria</taxon>
        <taxon>Burkholderiales</taxon>
        <taxon>Sphaerotilaceae</taxon>
        <taxon>Piscinibacter</taxon>
    </lineage>
</organism>
<dbReference type="RefSeq" id="WP_316699622.1">
    <property type="nucleotide sequence ID" value="NZ_CP136336.1"/>
</dbReference>
<keyword evidence="2" id="KW-1185">Reference proteome</keyword>
<reference evidence="1 2" key="1">
    <citation type="submission" date="2023-10" db="EMBL/GenBank/DDBJ databases">
        <title>Bacteria for the degradation of biodegradable plastic PBAT(Polybutylene adipate terephthalate).</title>
        <authorList>
            <person name="Weon H.-Y."/>
            <person name="Yeon J."/>
        </authorList>
    </citation>
    <scope>NUCLEOTIDE SEQUENCE [LARGE SCALE GENOMIC DNA]</scope>
    <source>
        <strain evidence="1 2">SBD 7-3</strain>
    </source>
</reference>
<evidence type="ECO:0000313" key="2">
    <source>
        <dbReference type="Proteomes" id="UP001303946"/>
    </source>
</evidence>
<sequence>MGISSFIKSLLPSKSSAPAETNTFDVEQFIYVKIPGDIGPMDRGDLFEDQIEPVLAEKNLGTISGGGSSLGDERPDGSRRISFCGIDIDTTSRDDALVVLRDLLPTLNTPVGTELHYTKNGQKLQDELVAEGWLLERPRVFDHPGFGV</sequence>
<accession>A0ABZ0CQ69</accession>
<protein>
    <submittedName>
        <fullName evidence="1">Uncharacterized protein</fullName>
    </submittedName>
</protein>
<dbReference type="EMBL" id="CP136336">
    <property type="protein sequence ID" value="WOB06968.1"/>
    <property type="molecule type" value="Genomic_DNA"/>
</dbReference>
<gene>
    <name evidence="1" type="ORF">RXV79_18825</name>
</gene>